<dbReference type="STRING" id="4540.A0A3L6TD20"/>
<dbReference type="EMBL" id="PQIB02000002">
    <property type="protein sequence ID" value="RLN35408.1"/>
    <property type="molecule type" value="Genomic_DNA"/>
</dbReference>
<gene>
    <name evidence="1" type="ORF">C2845_PM03G31270</name>
</gene>
<protein>
    <submittedName>
        <fullName evidence="1">Uncharacterized protein</fullName>
    </submittedName>
</protein>
<name>A0A3L6TD20_PANMI</name>
<sequence>MKDPATIGSYDWSDYIVQKLIDGAVKIKPDLRLNNKVPNITGCAIFLLVLYLDSIDLGVRMMQHNLFPRIQAFNLEKIKSMILADSMVTSEGSQNVVFGKNRLRSRQGVCYRWASEDSGSSNDQPMINFMALWNATSLLARVLRVPMEVAALELSYCRHLKGYFSILVHS</sequence>
<dbReference type="AlphaFoldDB" id="A0A3L6TD20"/>
<evidence type="ECO:0000313" key="2">
    <source>
        <dbReference type="Proteomes" id="UP000275267"/>
    </source>
</evidence>
<keyword evidence="2" id="KW-1185">Reference proteome</keyword>
<organism evidence="1 2">
    <name type="scientific">Panicum miliaceum</name>
    <name type="common">Proso millet</name>
    <name type="synonym">Broomcorn millet</name>
    <dbReference type="NCBI Taxonomy" id="4540"/>
    <lineage>
        <taxon>Eukaryota</taxon>
        <taxon>Viridiplantae</taxon>
        <taxon>Streptophyta</taxon>
        <taxon>Embryophyta</taxon>
        <taxon>Tracheophyta</taxon>
        <taxon>Spermatophyta</taxon>
        <taxon>Magnoliopsida</taxon>
        <taxon>Liliopsida</taxon>
        <taxon>Poales</taxon>
        <taxon>Poaceae</taxon>
        <taxon>PACMAD clade</taxon>
        <taxon>Panicoideae</taxon>
        <taxon>Panicodae</taxon>
        <taxon>Paniceae</taxon>
        <taxon>Panicinae</taxon>
        <taxon>Panicum</taxon>
        <taxon>Panicum sect. Panicum</taxon>
    </lineage>
</organism>
<reference evidence="2" key="1">
    <citation type="journal article" date="2019" name="Nat. Commun.">
        <title>The genome of broomcorn millet.</title>
        <authorList>
            <person name="Zou C."/>
            <person name="Miki D."/>
            <person name="Li D."/>
            <person name="Tang Q."/>
            <person name="Xiao L."/>
            <person name="Rajput S."/>
            <person name="Deng P."/>
            <person name="Jia W."/>
            <person name="Huang R."/>
            <person name="Zhang M."/>
            <person name="Sun Y."/>
            <person name="Hu J."/>
            <person name="Fu X."/>
            <person name="Schnable P.S."/>
            <person name="Li F."/>
            <person name="Zhang H."/>
            <person name="Feng B."/>
            <person name="Zhu X."/>
            <person name="Liu R."/>
            <person name="Schnable J.C."/>
            <person name="Zhu J.-K."/>
            <person name="Zhang H."/>
        </authorList>
    </citation>
    <scope>NUCLEOTIDE SEQUENCE [LARGE SCALE GENOMIC DNA]</scope>
</reference>
<accession>A0A3L6TD20</accession>
<dbReference type="Proteomes" id="UP000275267">
    <property type="component" value="Unassembled WGS sequence"/>
</dbReference>
<dbReference type="OrthoDB" id="694371at2759"/>
<comment type="caution">
    <text evidence="1">The sequence shown here is derived from an EMBL/GenBank/DDBJ whole genome shotgun (WGS) entry which is preliminary data.</text>
</comment>
<evidence type="ECO:0000313" key="1">
    <source>
        <dbReference type="EMBL" id="RLN35408.1"/>
    </source>
</evidence>
<proteinExistence type="predicted"/>